<keyword evidence="8" id="KW-0812">Transmembrane</keyword>
<keyword evidence="8" id="KW-0472">Membrane</keyword>
<sequence length="191" mass="19984">MIVILTSRGAFLLKIVCAVLLPFSVFLGLVLFFSGVKWGISIIVLVTVLLCLHSPISDRMAYAAALDAGGGLPVQQQQPVPEVTAAAPPHAEPMPQRGGIGVNRGMGALAIAALPAYAFEKKGGADDCSVCLGELQLGEAVKQLPACAHLFHDMCIDAWLRSHVTCPVCRSPVDVAALPAAAAEVVVRIHQ</sequence>
<evidence type="ECO:0000313" key="10">
    <source>
        <dbReference type="EMBL" id="GJN38555.1"/>
    </source>
</evidence>
<dbReference type="SUPFAM" id="SSF57850">
    <property type="entry name" value="RING/U-box"/>
    <property type="match status" value="1"/>
</dbReference>
<dbReference type="PROSITE" id="PS50089">
    <property type="entry name" value="ZF_RING_2"/>
    <property type="match status" value="1"/>
</dbReference>
<dbReference type="SMART" id="SM00184">
    <property type="entry name" value="RING"/>
    <property type="match status" value="1"/>
</dbReference>
<dbReference type="PANTHER" id="PTHR14155">
    <property type="entry name" value="RING FINGER DOMAIN-CONTAINING"/>
    <property type="match status" value="1"/>
</dbReference>
<dbReference type="PANTHER" id="PTHR14155:SF548">
    <property type="entry name" value="RING-TYPE DOMAIN-CONTAINING PROTEIN"/>
    <property type="match status" value="1"/>
</dbReference>
<comment type="caution">
    <text evidence="10">The sequence shown here is derived from an EMBL/GenBank/DDBJ whole genome shotgun (WGS) entry which is preliminary data.</text>
</comment>
<dbReference type="GO" id="GO:0008270">
    <property type="term" value="F:zinc ion binding"/>
    <property type="evidence" value="ECO:0007669"/>
    <property type="project" value="UniProtKB-KW"/>
</dbReference>
<evidence type="ECO:0000259" key="9">
    <source>
        <dbReference type="PROSITE" id="PS50089"/>
    </source>
</evidence>
<dbReference type="Pfam" id="PF13639">
    <property type="entry name" value="zf-RING_2"/>
    <property type="match status" value="1"/>
</dbReference>
<dbReference type="CDD" id="cd16461">
    <property type="entry name" value="RING-H2_EL5-like"/>
    <property type="match status" value="1"/>
</dbReference>
<feature type="domain" description="RING-type" evidence="9">
    <location>
        <begin position="128"/>
        <end position="170"/>
    </location>
</feature>
<keyword evidence="4 7" id="KW-0863">Zinc-finger</keyword>
<name>A0AAV5FV01_ELECO</name>
<reference evidence="10" key="1">
    <citation type="journal article" date="2018" name="DNA Res.">
        <title>Multiple hybrid de novo genome assembly of finger millet, an orphan allotetraploid crop.</title>
        <authorList>
            <person name="Hatakeyama M."/>
            <person name="Aluri S."/>
            <person name="Balachadran M.T."/>
            <person name="Sivarajan S.R."/>
            <person name="Patrignani A."/>
            <person name="Gruter S."/>
            <person name="Poveda L."/>
            <person name="Shimizu-Inatsugi R."/>
            <person name="Baeten J."/>
            <person name="Francoijs K.J."/>
            <person name="Nataraja K.N."/>
            <person name="Reddy Y.A.N."/>
            <person name="Phadnis S."/>
            <person name="Ravikumar R.L."/>
            <person name="Schlapbach R."/>
            <person name="Sreeman S.M."/>
            <person name="Shimizu K.K."/>
        </authorList>
    </citation>
    <scope>NUCLEOTIDE SEQUENCE</scope>
</reference>
<dbReference type="EMBL" id="BQKI01000097">
    <property type="protein sequence ID" value="GJN38555.1"/>
    <property type="molecule type" value="Genomic_DNA"/>
</dbReference>
<gene>
    <name evidence="10" type="primary">gb27610</name>
    <name evidence="10" type="ORF">PR202_gb27610</name>
</gene>
<dbReference type="AlphaFoldDB" id="A0AAV5FV01"/>
<dbReference type="InterPro" id="IPR013083">
    <property type="entry name" value="Znf_RING/FYVE/PHD"/>
</dbReference>
<dbReference type="EC" id="2.3.2.27" evidence="2"/>
<keyword evidence="3" id="KW-0479">Metal-binding</keyword>
<evidence type="ECO:0000256" key="5">
    <source>
        <dbReference type="ARBA" id="ARBA00022833"/>
    </source>
</evidence>
<keyword evidence="8" id="KW-1133">Transmembrane helix</keyword>
<reference evidence="10" key="2">
    <citation type="submission" date="2021-12" db="EMBL/GenBank/DDBJ databases">
        <title>Resequencing data analysis of finger millet.</title>
        <authorList>
            <person name="Hatakeyama M."/>
            <person name="Aluri S."/>
            <person name="Balachadran M.T."/>
            <person name="Sivarajan S.R."/>
            <person name="Poveda L."/>
            <person name="Shimizu-Inatsugi R."/>
            <person name="Schlapbach R."/>
            <person name="Sreeman S.M."/>
            <person name="Shimizu K.K."/>
        </authorList>
    </citation>
    <scope>NUCLEOTIDE SEQUENCE</scope>
</reference>
<evidence type="ECO:0000256" key="1">
    <source>
        <dbReference type="ARBA" id="ARBA00000900"/>
    </source>
</evidence>
<keyword evidence="5" id="KW-0862">Zinc</keyword>
<evidence type="ECO:0000256" key="8">
    <source>
        <dbReference type="SAM" id="Phobius"/>
    </source>
</evidence>
<organism evidence="10 11">
    <name type="scientific">Eleusine coracana subsp. coracana</name>
    <dbReference type="NCBI Taxonomy" id="191504"/>
    <lineage>
        <taxon>Eukaryota</taxon>
        <taxon>Viridiplantae</taxon>
        <taxon>Streptophyta</taxon>
        <taxon>Embryophyta</taxon>
        <taxon>Tracheophyta</taxon>
        <taxon>Spermatophyta</taxon>
        <taxon>Magnoliopsida</taxon>
        <taxon>Liliopsida</taxon>
        <taxon>Poales</taxon>
        <taxon>Poaceae</taxon>
        <taxon>PACMAD clade</taxon>
        <taxon>Chloridoideae</taxon>
        <taxon>Cynodonteae</taxon>
        <taxon>Eleusininae</taxon>
        <taxon>Eleusine</taxon>
    </lineage>
</organism>
<evidence type="ECO:0000256" key="4">
    <source>
        <dbReference type="ARBA" id="ARBA00022771"/>
    </source>
</evidence>
<evidence type="ECO:0000256" key="2">
    <source>
        <dbReference type="ARBA" id="ARBA00012483"/>
    </source>
</evidence>
<feature type="transmembrane region" description="Helical" evidence="8">
    <location>
        <begin position="12"/>
        <end position="32"/>
    </location>
</feature>
<dbReference type="Proteomes" id="UP001054889">
    <property type="component" value="Unassembled WGS sequence"/>
</dbReference>
<proteinExistence type="inferred from homology"/>
<dbReference type="GO" id="GO:0061630">
    <property type="term" value="F:ubiquitin protein ligase activity"/>
    <property type="evidence" value="ECO:0007669"/>
    <property type="project" value="UniProtKB-EC"/>
</dbReference>
<feature type="transmembrane region" description="Helical" evidence="8">
    <location>
        <begin position="38"/>
        <end position="56"/>
    </location>
</feature>
<evidence type="ECO:0000256" key="3">
    <source>
        <dbReference type="ARBA" id="ARBA00022723"/>
    </source>
</evidence>
<evidence type="ECO:0000256" key="6">
    <source>
        <dbReference type="ARBA" id="ARBA00024209"/>
    </source>
</evidence>
<dbReference type="InterPro" id="IPR053238">
    <property type="entry name" value="RING-H2_zinc_finger"/>
</dbReference>
<dbReference type="InterPro" id="IPR001841">
    <property type="entry name" value="Znf_RING"/>
</dbReference>
<accession>A0AAV5FV01</accession>
<evidence type="ECO:0000256" key="7">
    <source>
        <dbReference type="PROSITE-ProRule" id="PRU00175"/>
    </source>
</evidence>
<evidence type="ECO:0000313" key="11">
    <source>
        <dbReference type="Proteomes" id="UP001054889"/>
    </source>
</evidence>
<keyword evidence="11" id="KW-1185">Reference proteome</keyword>
<dbReference type="Gene3D" id="3.30.40.10">
    <property type="entry name" value="Zinc/RING finger domain, C3HC4 (zinc finger)"/>
    <property type="match status" value="1"/>
</dbReference>
<protein>
    <recommendedName>
        <fullName evidence="2">RING-type E3 ubiquitin transferase</fullName>
        <ecNumber evidence="2">2.3.2.27</ecNumber>
    </recommendedName>
</protein>
<comment type="similarity">
    <text evidence="6">Belongs to the RING-type zinc finger family. ATL subfamily.</text>
</comment>
<comment type="catalytic activity">
    <reaction evidence="1">
        <text>S-ubiquitinyl-[E2 ubiquitin-conjugating enzyme]-L-cysteine + [acceptor protein]-L-lysine = [E2 ubiquitin-conjugating enzyme]-L-cysteine + N(6)-ubiquitinyl-[acceptor protein]-L-lysine.</text>
        <dbReference type="EC" id="2.3.2.27"/>
    </reaction>
</comment>